<reference evidence="2" key="1">
    <citation type="submission" date="2022-12" db="EMBL/GenBank/DDBJ databases">
        <title>New Phytohabitans aurantiacus sp. RD004123 nov., an actinomycete isolated from soil.</title>
        <authorList>
            <person name="Triningsih D.W."/>
            <person name="Harunari E."/>
            <person name="Igarashi Y."/>
        </authorList>
    </citation>
    <scope>NUCLEOTIDE SEQUENCE</scope>
    <source>
        <strain evidence="2">RD004123</strain>
    </source>
</reference>
<gene>
    <name evidence="2" type="ORF">Pa4123_87640</name>
</gene>
<evidence type="ECO:0000256" key="1">
    <source>
        <dbReference type="SAM" id="SignalP"/>
    </source>
</evidence>
<evidence type="ECO:0000313" key="2">
    <source>
        <dbReference type="EMBL" id="GLI03486.1"/>
    </source>
</evidence>
<proteinExistence type="predicted"/>
<sequence length="88" mass="9603">MRRVRMVLAIVGASGALVAGAGVPAHAAAPAGRAATAAASYLFGYYYTLEACQYFGNSLVQGGAFSSYNCWYQWHPTDNRGYWYLYVY</sequence>
<evidence type="ECO:0008006" key="4">
    <source>
        <dbReference type="Google" id="ProtNLM"/>
    </source>
</evidence>
<organism evidence="2 3">
    <name type="scientific">Phytohabitans aurantiacus</name>
    <dbReference type="NCBI Taxonomy" id="3016789"/>
    <lineage>
        <taxon>Bacteria</taxon>
        <taxon>Bacillati</taxon>
        <taxon>Actinomycetota</taxon>
        <taxon>Actinomycetes</taxon>
        <taxon>Micromonosporales</taxon>
        <taxon>Micromonosporaceae</taxon>
    </lineage>
</organism>
<feature type="chain" id="PRO_5046809316" description="Secreted protein" evidence="1">
    <location>
        <begin position="28"/>
        <end position="88"/>
    </location>
</feature>
<evidence type="ECO:0000313" key="3">
    <source>
        <dbReference type="Proteomes" id="UP001144280"/>
    </source>
</evidence>
<keyword evidence="1" id="KW-0732">Signal</keyword>
<accession>A0ABQ5RCZ9</accession>
<keyword evidence="3" id="KW-1185">Reference proteome</keyword>
<dbReference type="EMBL" id="BSDI01000086">
    <property type="protein sequence ID" value="GLI03486.1"/>
    <property type="molecule type" value="Genomic_DNA"/>
</dbReference>
<dbReference type="Proteomes" id="UP001144280">
    <property type="component" value="Unassembled WGS sequence"/>
</dbReference>
<protein>
    <recommendedName>
        <fullName evidence="4">Secreted protein</fullName>
    </recommendedName>
</protein>
<name>A0ABQ5RCZ9_9ACTN</name>
<feature type="signal peptide" evidence="1">
    <location>
        <begin position="1"/>
        <end position="27"/>
    </location>
</feature>
<comment type="caution">
    <text evidence="2">The sequence shown here is derived from an EMBL/GenBank/DDBJ whole genome shotgun (WGS) entry which is preliminary data.</text>
</comment>
<dbReference type="RefSeq" id="WP_281905745.1">
    <property type="nucleotide sequence ID" value="NZ_BSDI01000086.1"/>
</dbReference>